<dbReference type="AlphaFoldDB" id="A0A0N4XIZ6"/>
<reference evidence="2 3" key="2">
    <citation type="submission" date="2018-11" db="EMBL/GenBank/DDBJ databases">
        <authorList>
            <consortium name="Pathogen Informatics"/>
        </authorList>
    </citation>
    <scope>NUCLEOTIDE SEQUENCE [LARGE SCALE GENOMIC DNA]</scope>
</reference>
<keyword evidence="3" id="KW-1185">Reference proteome</keyword>
<proteinExistence type="predicted"/>
<evidence type="ECO:0000313" key="3">
    <source>
        <dbReference type="Proteomes" id="UP000271162"/>
    </source>
</evidence>
<protein>
    <submittedName>
        <fullName evidence="2 4">Uncharacterized protein</fullName>
    </submittedName>
</protein>
<dbReference type="InterPro" id="IPR045860">
    <property type="entry name" value="Snake_toxin-like_sf"/>
</dbReference>
<feature type="signal peptide" evidence="1">
    <location>
        <begin position="1"/>
        <end position="19"/>
    </location>
</feature>
<evidence type="ECO:0000256" key="1">
    <source>
        <dbReference type="SAM" id="SignalP"/>
    </source>
</evidence>
<reference evidence="4" key="1">
    <citation type="submission" date="2017-02" db="UniProtKB">
        <authorList>
            <consortium name="WormBaseParasite"/>
        </authorList>
    </citation>
    <scope>IDENTIFICATION</scope>
</reference>
<keyword evidence="1" id="KW-0732">Signal</keyword>
<sequence>MSIVQKLAIFAVLVGVATAALTCYSGQDTPSQTKQCAEDTLFCKKGAHGSGEGGSATIAYDCDDTGNCQNNGCFSGPGGYTTCCCNSNKCNSSTKLSTLTGLVSVFLTKLCVL</sequence>
<gene>
    <name evidence="2" type="ORF">NBR_LOCUS2499</name>
</gene>
<dbReference type="WBParaSite" id="NBR_0000249801-mRNA-1">
    <property type="protein sequence ID" value="NBR_0000249801-mRNA-1"/>
    <property type="gene ID" value="NBR_0000249801"/>
</dbReference>
<dbReference type="EMBL" id="UYSL01002891">
    <property type="protein sequence ID" value="VDL66088.1"/>
    <property type="molecule type" value="Genomic_DNA"/>
</dbReference>
<organism evidence="4">
    <name type="scientific">Nippostrongylus brasiliensis</name>
    <name type="common">Rat hookworm</name>
    <dbReference type="NCBI Taxonomy" id="27835"/>
    <lineage>
        <taxon>Eukaryota</taxon>
        <taxon>Metazoa</taxon>
        <taxon>Ecdysozoa</taxon>
        <taxon>Nematoda</taxon>
        <taxon>Chromadorea</taxon>
        <taxon>Rhabditida</taxon>
        <taxon>Rhabditina</taxon>
        <taxon>Rhabditomorpha</taxon>
        <taxon>Strongyloidea</taxon>
        <taxon>Heligmosomidae</taxon>
        <taxon>Nippostrongylus</taxon>
    </lineage>
</organism>
<dbReference type="Proteomes" id="UP000271162">
    <property type="component" value="Unassembled WGS sequence"/>
</dbReference>
<dbReference type="SUPFAM" id="SSF57302">
    <property type="entry name" value="Snake toxin-like"/>
    <property type="match status" value="1"/>
</dbReference>
<accession>A0A0N4XIZ6</accession>
<feature type="chain" id="PRO_5043124639" evidence="1">
    <location>
        <begin position="20"/>
        <end position="113"/>
    </location>
</feature>
<name>A0A0N4XIZ6_NIPBR</name>
<dbReference type="OMA" id="ATIAYDC"/>
<evidence type="ECO:0000313" key="4">
    <source>
        <dbReference type="WBParaSite" id="NBR_0000249801-mRNA-1"/>
    </source>
</evidence>
<evidence type="ECO:0000313" key="2">
    <source>
        <dbReference type="EMBL" id="VDL66088.1"/>
    </source>
</evidence>